<comment type="subcellular location">
    <subcellularLocation>
        <location evidence="1">Membrane</location>
    </subcellularLocation>
</comment>
<evidence type="ECO:0000313" key="4">
    <source>
        <dbReference type="EMBL" id="KAI5629777.1"/>
    </source>
</evidence>
<evidence type="ECO:0000256" key="1">
    <source>
        <dbReference type="ARBA" id="ARBA00004370"/>
    </source>
</evidence>
<feature type="non-terminal residue" evidence="4">
    <location>
        <position position="1"/>
    </location>
</feature>
<sequence length="34" mass="3578">VNGVDLRAATHEQAAAALKNAGQTVTIIAQYRPE</sequence>
<dbReference type="PANTHER" id="PTHR23119">
    <property type="entry name" value="DISCS LARGE"/>
    <property type="match status" value="1"/>
</dbReference>
<dbReference type="AlphaFoldDB" id="A0AAD5B8L6"/>
<dbReference type="InterPro" id="IPR001478">
    <property type="entry name" value="PDZ"/>
</dbReference>
<dbReference type="GO" id="GO:0043113">
    <property type="term" value="P:receptor clustering"/>
    <property type="evidence" value="ECO:0007669"/>
    <property type="project" value="TreeGrafter"/>
</dbReference>
<dbReference type="PROSITE" id="PS50106">
    <property type="entry name" value="PDZ"/>
    <property type="match status" value="1"/>
</dbReference>
<dbReference type="GO" id="GO:0097120">
    <property type="term" value="P:receptor localization to synapse"/>
    <property type="evidence" value="ECO:0007669"/>
    <property type="project" value="TreeGrafter"/>
</dbReference>
<keyword evidence="5" id="KW-1185">Reference proteome</keyword>
<dbReference type="GO" id="GO:0031594">
    <property type="term" value="C:neuromuscular junction"/>
    <property type="evidence" value="ECO:0007669"/>
    <property type="project" value="TreeGrafter"/>
</dbReference>
<dbReference type="Gene3D" id="2.30.42.10">
    <property type="match status" value="1"/>
</dbReference>
<dbReference type="Proteomes" id="UP001205998">
    <property type="component" value="Unassembled WGS sequence"/>
</dbReference>
<dbReference type="GO" id="GO:0019901">
    <property type="term" value="F:protein kinase binding"/>
    <property type="evidence" value="ECO:0007669"/>
    <property type="project" value="TreeGrafter"/>
</dbReference>
<dbReference type="GO" id="GO:0043005">
    <property type="term" value="C:neuron projection"/>
    <property type="evidence" value="ECO:0007669"/>
    <property type="project" value="TreeGrafter"/>
</dbReference>
<reference evidence="4" key="1">
    <citation type="submission" date="2018-07" db="EMBL/GenBank/DDBJ databases">
        <title>Comparative genomics of catfishes provides insights into carnivory and benthic adaptation.</title>
        <authorList>
            <person name="Zhang Y."/>
            <person name="Wang D."/>
            <person name="Peng Z."/>
            <person name="Zheng S."/>
            <person name="Shao F."/>
            <person name="Tao W."/>
        </authorList>
    </citation>
    <scope>NUCLEOTIDE SEQUENCE</scope>
    <source>
        <strain evidence="4">Chongqing</strain>
    </source>
</reference>
<gene>
    <name evidence="4" type="ORF">C0J50_12680</name>
</gene>
<dbReference type="PANTHER" id="PTHR23119:SF51">
    <property type="entry name" value="DISKS LARGE 1 TUMOR SUPPRESSOR PROTEIN"/>
    <property type="match status" value="1"/>
</dbReference>
<dbReference type="GO" id="GO:0099072">
    <property type="term" value="P:regulation of postsynaptic membrane neurotransmitter receptor levels"/>
    <property type="evidence" value="ECO:0007669"/>
    <property type="project" value="TreeGrafter"/>
</dbReference>
<dbReference type="GO" id="GO:0007268">
    <property type="term" value="P:chemical synaptic transmission"/>
    <property type="evidence" value="ECO:0007669"/>
    <property type="project" value="TreeGrafter"/>
</dbReference>
<dbReference type="SUPFAM" id="SSF50156">
    <property type="entry name" value="PDZ domain-like"/>
    <property type="match status" value="1"/>
</dbReference>
<protein>
    <submittedName>
        <fullName evidence="4">Disks large-like 4 isoform X2</fullName>
    </submittedName>
</protein>
<proteinExistence type="predicted"/>
<evidence type="ECO:0000256" key="2">
    <source>
        <dbReference type="ARBA" id="ARBA00023136"/>
    </source>
</evidence>
<dbReference type="GO" id="GO:0098609">
    <property type="term" value="P:cell-cell adhesion"/>
    <property type="evidence" value="ECO:0007669"/>
    <property type="project" value="TreeGrafter"/>
</dbReference>
<evidence type="ECO:0000313" key="5">
    <source>
        <dbReference type="Proteomes" id="UP001205998"/>
    </source>
</evidence>
<dbReference type="GO" id="GO:0035255">
    <property type="term" value="F:ionotropic glutamate receptor binding"/>
    <property type="evidence" value="ECO:0007669"/>
    <property type="project" value="TreeGrafter"/>
</dbReference>
<accession>A0AAD5B8L6</accession>
<feature type="domain" description="PDZ" evidence="3">
    <location>
        <begin position="1"/>
        <end position="33"/>
    </location>
</feature>
<dbReference type="Pfam" id="PF00595">
    <property type="entry name" value="PDZ"/>
    <property type="match status" value="1"/>
</dbReference>
<evidence type="ECO:0000259" key="3">
    <source>
        <dbReference type="PROSITE" id="PS50106"/>
    </source>
</evidence>
<dbReference type="GO" id="GO:0045197">
    <property type="term" value="P:establishment or maintenance of epithelial cell apical/basal polarity"/>
    <property type="evidence" value="ECO:0007669"/>
    <property type="project" value="TreeGrafter"/>
</dbReference>
<keyword evidence="2" id="KW-0472">Membrane</keyword>
<dbReference type="EMBL" id="MU533903">
    <property type="protein sequence ID" value="KAI5629777.1"/>
    <property type="molecule type" value="Genomic_DNA"/>
</dbReference>
<dbReference type="InterPro" id="IPR036034">
    <property type="entry name" value="PDZ_sf"/>
</dbReference>
<organism evidence="4 5">
    <name type="scientific">Silurus asotus</name>
    <name type="common">Amur catfish</name>
    <name type="synonym">Parasilurus asotus</name>
    <dbReference type="NCBI Taxonomy" id="30991"/>
    <lineage>
        <taxon>Eukaryota</taxon>
        <taxon>Metazoa</taxon>
        <taxon>Chordata</taxon>
        <taxon>Craniata</taxon>
        <taxon>Vertebrata</taxon>
        <taxon>Euteleostomi</taxon>
        <taxon>Actinopterygii</taxon>
        <taxon>Neopterygii</taxon>
        <taxon>Teleostei</taxon>
        <taxon>Ostariophysi</taxon>
        <taxon>Siluriformes</taxon>
        <taxon>Siluridae</taxon>
        <taxon>Silurus</taxon>
    </lineage>
</organism>
<dbReference type="InterPro" id="IPR050614">
    <property type="entry name" value="Synaptic_Scaffolding_LAP-MAGUK"/>
</dbReference>
<feature type="non-terminal residue" evidence="4">
    <location>
        <position position="34"/>
    </location>
</feature>
<name>A0AAD5B8L6_SILAS</name>
<dbReference type="GO" id="GO:0098839">
    <property type="term" value="C:postsynaptic density membrane"/>
    <property type="evidence" value="ECO:0007669"/>
    <property type="project" value="TreeGrafter"/>
</dbReference>
<comment type="caution">
    <text evidence="4">The sequence shown here is derived from an EMBL/GenBank/DDBJ whole genome shotgun (WGS) entry which is preliminary data.</text>
</comment>
<dbReference type="GO" id="GO:0016323">
    <property type="term" value="C:basolateral plasma membrane"/>
    <property type="evidence" value="ECO:0007669"/>
    <property type="project" value="TreeGrafter"/>
</dbReference>